<protein>
    <recommendedName>
        <fullName evidence="3">DZIP3-like HEPN domain-containing protein</fullName>
    </recommendedName>
</protein>
<dbReference type="InterPro" id="IPR006597">
    <property type="entry name" value="Sel1-like"/>
</dbReference>
<dbReference type="InterPro" id="IPR050767">
    <property type="entry name" value="Sel1_AlgK"/>
</dbReference>
<dbReference type="EMBL" id="CAJOAX010013773">
    <property type="protein sequence ID" value="CAF4135221.1"/>
    <property type="molecule type" value="Genomic_DNA"/>
</dbReference>
<dbReference type="Pfam" id="PF08238">
    <property type="entry name" value="Sel1"/>
    <property type="match status" value="5"/>
</dbReference>
<feature type="domain" description="DZIP3-like HEPN" evidence="3">
    <location>
        <begin position="77"/>
        <end position="166"/>
    </location>
</feature>
<gene>
    <name evidence="4" type="ORF">OTI717_LOCUS35466</name>
</gene>
<keyword evidence="2" id="KW-0802">TPR repeat</keyword>
<evidence type="ECO:0000313" key="4">
    <source>
        <dbReference type="EMBL" id="CAF4135221.1"/>
    </source>
</evidence>
<proteinExistence type="inferred from homology"/>
<evidence type="ECO:0000313" key="5">
    <source>
        <dbReference type="Proteomes" id="UP000663823"/>
    </source>
</evidence>
<dbReference type="SMART" id="SM00671">
    <property type="entry name" value="SEL1"/>
    <property type="match status" value="5"/>
</dbReference>
<dbReference type="GO" id="GO:0005789">
    <property type="term" value="C:endoplasmic reticulum membrane"/>
    <property type="evidence" value="ECO:0007669"/>
    <property type="project" value="TreeGrafter"/>
</dbReference>
<dbReference type="InterPro" id="IPR041249">
    <property type="entry name" value="HEPN_DZIP3"/>
</dbReference>
<evidence type="ECO:0000259" key="3">
    <source>
        <dbReference type="Pfam" id="PF18738"/>
    </source>
</evidence>
<organism evidence="4 5">
    <name type="scientific">Rotaria sordida</name>
    <dbReference type="NCBI Taxonomy" id="392033"/>
    <lineage>
        <taxon>Eukaryota</taxon>
        <taxon>Metazoa</taxon>
        <taxon>Spiralia</taxon>
        <taxon>Gnathifera</taxon>
        <taxon>Rotifera</taxon>
        <taxon>Eurotatoria</taxon>
        <taxon>Bdelloidea</taxon>
        <taxon>Philodinida</taxon>
        <taxon>Philodinidae</taxon>
        <taxon>Rotaria</taxon>
    </lineage>
</organism>
<dbReference type="Pfam" id="PF18738">
    <property type="entry name" value="HEPN_DZIP3"/>
    <property type="match status" value="1"/>
</dbReference>
<dbReference type="Proteomes" id="UP000663823">
    <property type="component" value="Unassembled WGS sequence"/>
</dbReference>
<dbReference type="SUPFAM" id="SSF48452">
    <property type="entry name" value="TPR-like"/>
    <property type="match status" value="1"/>
</dbReference>
<evidence type="ECO:0000256" key="2">
    <source>
        <dbReference type="PROSITE-ProRule" id="PRU00339"/>
    </source>
</evidence>
<reference evidence="4" key="1">
    <citation type="submission" date="2021-02" db="EMBL/GenBank/DDBJ databases">
        <authorList>
            <person name="Nowell W R."/>
        </authorList>
    </citation>
    <scope>NUCLEOTIDE SEQUENCE</scope>
</reference>
<name>A0A819X4Q4_9BILA</name>
<dbReference type="PROSITE" id="PS50005">
    <property type="entry name" value="TPR"/>
    <property type="match status" value="1"/>
</dbReference>
<accession>A0A819X4Q4</accession>
<dbReference type="GO" id="GO:0036503">
    <property type="term" value="P:ERAD pathway"/>
    <property type="evidence" value="ECO:0007669"/>
    <property type="project" value="TreeGrafter"/>
</dbReference>
<dbReference type="PANTHER" id="PTHR11102">
    <property type="entry name" value="SEL-1-LIKE PROTEIN"/>
    <property type="match status" value="1"/>
</dbReference>
<evidence type="ECO:0000256" key="1">
    <source>
        <dbReference type="ARBA" id="ARBA00038101"/>
    </source>
</evidence>
<feature type="repeat" description="TPR" evidence="2">
    <location>
        <begin position="271"/>
        <end position="304"/>
    </location>
</feature>
<dbReference type="SUPFAM" id="SSF81901">
    <property type="entry name" value="HCP-like"/>
    <property type="match status" value="1"/>
</dbReference>
<dbReference type="PANTHER" id="PTHR11102:SF147">
    <property type="entry name" value="SEL1L ADAPTOR SUBUNIT OF ERAD E3 UBIQUITIN LIGASE"/>
    <property type="match status" value="1"/>
</dbReference>
<dbReference type="SMART" id="SM00028">
    <property type="entry name" value="TPR"/>
    <property type="match status" value="3"/>
</dbReference>
<dbReference type="Pfam" id="PF13181">
    <property type="entry name" value="TPR_8"/>
    <property type="match status" value="1"/>
</dbReference>
<dbReference type="InterPro" id="IPR019734">
    <property type="entry name" value="TPR_rpt"/>
</dbReference>
<comment type="similarity">
    <text evidence="1">Belongs to the sel-1 family.</text>
</comment>
<dbReference type="InterPro" id="IPR011990">
    <property type="entry name" value="TPR-like_helical_dom_sf"/>
</dbReference>
<comment type="caution">
    <text evidence="4">The sequence shown here is derived from an EMBL/GenBank/DDBJ whole genome shotgun (WGS) entry which is preliminary data.</text>
</comment>
<sequence length="768" mass="87867">MTSTTTNVRNYFKLDLLLARSCIILRQVFKNRYYLFTGGQLWSDSSKCGSSYFANIIGKNKKFSLTTVQKTLVCNGDTNEWDLTTLTALLLNIDRPKTLDTAQIQQLDNEDQLLIQLREIRNTLAHHSSRNIDNDEFHQFWSKLVAILVTLGDVPEELDKLKSDSIFEQCIQSINEPNVREVLHLNSLGTQAHKEQRFSDAITLFTKAATITDISNHYRAIVYSNLSASRLELYDRQVDSSNVFNNEDPTDQRYHALRDAKQARMLSPTSWQGHFRVGKAYSALSEHERAINSFERALALDSNNKKIQEALNASRQVQCRQSRNEHIDPRCQPITIPEHLNEMKQKFGTDPQQVRAVHNLLEKMNLSTADVIKGHKYEHGDIDIKQDYEQAAKYFAKAANQGNAEGLYNLARLTDRGMGVKKDPHFATKLLEQAAAKPPQHSKCNLPNIGVAQSEHSLGLRYAEGVFVPKNFSLAALWYQRAVDHGNAESANNLAIMYLNGSGVEKNLQKAKELFELSARRGDPKAMMNLAEHLLEINDLEMAKIWFDRACEAVKKLYRQGQEAEKLQLPCFLPYKSYSKMTLKSAFDDEYLSNTTPFPIANHRSRLTNPHRIDIFKRHREWSAFMSRNNNTSIDHIMTQKPRVKQPKAKSLIGLKSIPLREINPTKDHVYHGYVLFVTIIDEALSWRPSIHLVIEDENHDCDHMVVYDFNETQGEYLINEVFKLGTRMHIINPYLRIGANDGKPFIRVDDFSSIIFQNESERVDGGA</sequence>
<dbReference type="Gene3D" id="1.25.40.10">
    <property type="entry name" value="Tetratricopeptide repeat domain"/>
    <property type="match status" value="2"/>
</dbReference>
<dbReference type="AlphaFoldDB" id="A0A819X4Q4"/>